<dbReference type="PROSITE" id="PS00139">
    <property type="entry name" value="THIOL_PROTEASE_CYS"/>
    <property type="match status" value="1"/>
</dbReference>
<dbReference type="EMBL" id="DVFT01000049">
    <property type="protein sequence ID" value="HIQ95608.1"/>
    <property type="molecule type" value="Genomic_DNA"/>
</dbReference>
<feature type="signal peptide" evidence="2">
    <location>
        <begin position="1"/>
        <end position="27"/>
    </location>
</feature>
<dbReference type="InterPro" id="IPR013128">
    <property type="entry name" value="Peptidase_C1A"/>
</dbReference>
<reference evidence="4" key="2">
    <citation type="journal article" date="2021" name="PeerJ">
        <title>Extensive microbial diversity within the chicken gut microbiome revealed by metagenomics and culture.</title>
        <authorList>
            <person name="Gilroy R."/>
            <person name="Ravi A."/>
            <person name="Getino M."/>
            <person name="Pursley I."/>
            <person name="Horton D.L."/>
            <person name="Alikhan N.F."/>
            <person name="Baker D."/>
            <person name="Gharbi K."/>
            <person name="Hall N."/>
            <person name="Watson M."/>
            <person name="Adriaenssens E.M."/>
            <person name="Foster-Nyarko E."/>
            <person name="Jarju S."/>
            <person name="Secka A."/>
            <person name="Antonio M."/>
            <person name="Oren A."/>
            <person name="Chaudhuri R.R."/>
            <person name="La Ragione R."/>
            <person name="Hildebrand F."/>
            <person name="Pallen M.J."/>
        </authorList>
    </citation>
    <scope>NUCLEOTIDE SEQUENCE</scope>
    <source>
        <strain evidence="4">ChiSjej3B21-11622</strain>
    </source>
</reference>
<dbReference type="PANTHER" id="PTHR12411">
    <property type="entry name" value="CYSTEINE PROTEASE FAMILY C1-RELATED"/>
    <property type="match status" value="1"/>
</dbReference>
<dbReference type="GO" id="GO:0008234">
    <property type="term" value="F:cysteine-type peptidase activity"/>
    <property type="evidence" value="ECO:0007669"/>
    <property type="project" value="InterPro"/>
</dbReference>
<sequence>MTALKKYRICFVFLFCLWLLTGTKTFASQEVAPDLPSSGLAPLTEDSSYSRSRGILPAAYDARDHGYVTSVKNQEPWGTCWAFGALSAGETSLIKKGLATNSIDLSELHLSYFFYNTTNDPLGNTKNDSTRLVSSYQNYLEAGGNNLFTMFALAKWTGAASESLAPYSSSYTASLNQNLAYQNTAHLQNARFVDSADVESVKDLILEYGSVSTALYYDPRYLSVSNSYYYPRIATANNHIVTIVGWDDNYETYHFREGYRPSSPGAWIVKNSYGTDFGDNGYFYLSYEDKTLISHRDTFSYAFDMENADNYDHNYQYDGSTGATTFRLRNGGSMANMFTVSGNPGGNEKLEAVSFALYSPNVTYSIQIYKNPDPDDPESGTKVFSSAQKGVTTYSGYYTIPLKKKPVFSQGDTFSVVITFTSADSSYTECFIDYTTAQAGLYFTSKAKDGQSFFKTSKSGFWYDLNEEEDSATARIKAFTTDTASPTTSTGSTNLTTPGITKAASLNYQSAKLTWRSVNGATGYKVYRSASPNGPFRRITTTKQTTFVDSKRTTGATYYYRIRAYKKSGMKTIYSAYSQTKKVTVRLSTPKIKSIQSLSSGKLRLTWKKISGANGYVIYRSSSKNGTYKKLKTIRSASVCRLTTQAPRKGKRYYYKIRAFRKVNGKLVYSRYCSVKGYVRS</sequence>
<organism evidence="4 5">
    <name type="scientific">Candidatus Limivivens merdigallinarum</name>
    <dbReference type="NCBI Taxonomy" id="2840859"/>
    <lineage>
        <taxon>Bacteria</taxon>
        <taxon>Bacillati</taxon>
        <taxon>Bacillota</taxon>
        <taxon>Clostridia</taxon>
        <taxon>Lachnospirales</taxon>
        <taxon>Lachnospiraceae</taxon>
        <taxon>Lachnospiraceae incertae sedis</taxon>
        <taxon>Candidatus Limivivens</taxon>
    </lineage>
</organism>
<dbReference type="GO" id="GO:0006508">
    <property type="term" value="P:proteolysis"/>
    <property type="evidence" value="ECO:0007669"/>
    <property type="project" value="InterPro"/>
</dbReference>
<dbReference type="InterPro" id="IPR036116">
    <property type="entry name" value="FN3_sf"/>
</dbReference>
<dbReference type="CDD" id="cd02619">
    <property type="entry name" value="Peptidase_C1"/>
    <property type="match status" value="1"/>
</dbReference>
<dbReference type="InterPro" id="IPR013783">
    <property type="entry name" value="Ig-like_fold"/>
</dbReference>
<comment type="similarity">
    <text evidence="1">Belongs to the peptidase C1 family.</text>
</comment>
<dbReference type="Pfam" id="PF18560">
    <property type="entry name" value="Lectin_like"/>
    <property type="match status" value="1"/>
</dbReference>
<dbReference type="InterPro" id="IPR038765">
    <property type="entry name" value="Papain-like_cys_pep_sf"/>
</dbReference>
<dbReference type="InterPro" id="IPR000169">
    <property type="entry name" value="Pept_cys_AS"/>
</dbReference>
<protein>
    <recommendedName>
        <fullName evidence="3">Fibronectin type-III domain-containing protein</fullName>
    </recommendedName>
</protein>
<name>A0A9D0ZVS7_9FIRM</name>
<feature type="chain" id="PRO_5039140194" description="Fibronectin type-III domain-containing protein" evidence="2">
    <location>
        <begin position="28"/>
        <end position="681"/>
    </location>
</feature>
<evidence type="ECO:0000256" key="2">
    <source>
        <dbReference type="SAM" id="SignalP"/>
    </source>
</evidence>
<evidence type="ECO:0000313" key="5">
    <source>
        <dbReference type="Proteomes" id="UP000886886"/>
    </source>
</evidence>
<dbReference type="Gene3D" id="2.60.40.10">
    <property type="entry name" value="Immunoglobulins"/>
    <property type="match status" value="2"/>
</dbReference>
<dbReference type="SUPFAM" id="SSF49265">
    <property type="entry name" value="Fibronectin type III"/>
    <property type="match status" value="1"/>
</dbReference>
<dbReference type="SUPFAM" id="SSF54001">
    <property type="entry name" value="Cysteine proteinases"/>
    <property type="match status" value="1"/>
</dbReference>
<dbReference type="PROSITE" id="PS50853">
    <property type="entry name" value="FN3"/>
    <property type="match status" value="1"/>
</dbReference>
<gene>
    <name evidence="4" type="ORF">IAB26_03500</name>
</gene>
<comment type="caution">
    <text evidence="4">The sequence shown here is derived from an EMBL/GenBank/DDBJ whole genome shotgun (WGS) entry which is preliminary data.</text>
</comment>
<feature type="domain" description="Fibronectin type-III" evidence="3">
    <location>
        <begin position="497"/>
        <end position="588"/>
    </location>
</feature>
<dbReference type="InterPro" id="IPR000668">
    <property type="entry name" value="Peptidase_C1A_C"/>
</dbReference>
<dbReference type="Proteomes" id="UP000886886">
    <property type="component" value="Unassembled WGS sequence"/>
</dbReference>
<dbReference type="Pfam" id="PF00112">
    <property type="entry name" value="Peptidase_C1"/>
    <property type="match status" value="1"/>
</dbReference>
<dbReference type="AlphaFoldDB" id="A0A9D0ZVS7"/>
<dbReference type="Gene3D" id="3.90.70.10">
    <property type="entry name" value="Cysteine proteinases"/>
    <property type="match status" value="1"/>
</dbReference>
<reference evidence="4" key="1">
    <citation type="submission" date="2020-10" db="EMBL/GenBank/DDBJ databases">
        <authorList>
            <person name="Gilroy R."/>
        </authorList>
    </citation>
    <scope>NUCLEOTIDE SEQUENCE</scope>
    <source>
        <strain evidence="4">ChiSjej3B21-11622</strain>
    </source>
</reference>
<proteinExistence type="inferred from homology"/>
<dbReference type="SMART" id="SM00645">
    <property type="entry name" value="Pept_C1"/>
    <property type="match status" value="1"/>
</dbReference>
<evidence type="ECO:0000256" key="1">
    <source>
        <dbReference type="ARBA" id="ARBA00008455"/>
    </source>
</evidence>
<dbReference type="InterPro" id="IPR040528">
    <property type="entry name" value="Lectin-like"/>
</dbReference>
<dbReference type="InterPro" id="IPR003961">
    <property type="entry name" value="FN3_dom"/>
</dbReference>
<evidence type="ECO:0000259" key="3">
    <source>
        <dbReference type="PROSITE" id="PS50853"/>
    </source>
</evidence>
<evidence type="ECO:0000313" key="4">
    <source>
        <dbReference type="EMBL" id="HIQ95608.1"/>
    </source>
</evidence>
<keyword evidence="2" id="KW-0732">Signal</keyword>
<accession>A0A9D0ZVS7</accession>